<dbReference type="InterPro" id="IPR032675">
    <property type="entry name" value="LRR_dom_sf"/>
</dbReference>
<organism evidence="2 3">
    <name type="scientific">Collybiopsis confluens</name>
    <dbReference type="NCBI Taxonomy" id="2823264"/>
    <lineage>
        <taxon>Eukaryota</taxon>
        <taxon>Fungi</taxon>
        <taxon>Dikarya</taxon>
        <taxon>Basidiomycota</taxon>
        <taxon>Agaricomycotina</taxon>
        <taxon>Agaricomycetes</taxon>
        <taxon>Agaricomycetidae</taxon>
        <taxon>Agaricales</taxon>
        <taxon>Marasmiineae</taxon>
        <taxon>Omphalotaceae</taxon>
        <taxon>Collybiopsis</taxon>
    </lineage>
</organism>
<dbReference type="InterPro" id="IPR036047">
    <property type="entry name" value="F-box-like_dom_sf"/>
</dbReference>
<protein>
    <recommendedName>
        <fullName evidence="1">F-box domain-containing protein</fullName>
    </recommendedName>
</protein>
<keyword evidence="3" id="KW-1185">Reference proteome</keyword>
<dbReference type="AlphaFoldDB" id="A0A8H5HLV0"/>
<dbReference type="PANTHER" id="PTHR38926">
    <property type="entry name" value="F-BOX DOMAIN CONTAINING PROTEIN, EXPRESSED"/>
    <property type="match status" value="1"/>
</dbReference>
<gene>
    <name evidence="2" type="ORF">D9757_005556</name>
</gene>
<dbReference type="SUPFAM" id="SSF52047">
    <property type="entry name" value="RNI-like"/>
    <property type="match status" value="1"/>
</dbReference>
<dbReference type="Gene3D" id="1.20.1280.50">
    <property type="match status" value="1"/>
</dbReference>
<dbReference type="InterPro" id="IPR001810">
    <property type="entry name" value="F-box_dom"/>
</dbReference>
<reference evidence="2 3" key="1">
    <citation type="journal article" date="2020" name="ISME J.">
        <title>Uncovering the hidden diversity of litter-decomposition mechanisms in mushroom-forming fungi.</title>
        <authorList>
            <person name="Floudas D."/>
            <person name="Bentzer J."/>
            <person name="Ahren D."/>
            <person name="Johansson T."/>
            <person name="Persson P."/>
            <person name="Tunlid A."/>
        </authorList>
    </citation>
    <scope>NUCLEOTIDE SEQUENCE [LARGE SCALE GENOMIC DNA]</scope>
    <source>
        <strain evidence="2 3">CBS 406.79</strain>
    </source>
</reference>
<dbReference type="Proteomes" id="UP000518752">
    <property type="component" value="Unassembled WGS sequence"/>
</dbReference>
<feature type="domain" description="F-box" evidence="1">
    <location>
        <begin position="147"/>
        <end position="197"/>
    </location>
</feature>
<dbReference type="PANTHER" id="PTHR38926:SF72">
    <property type="entry name" value="IM:7136021-RELATED"/>
    <property type="match status" value="1"/>
</dbReference>
<dbReference type="PROSITE" id="PS50181">
    <property type="entry name" value="FBOX"/>
    <property type="match status" value="1"/>
</dbReference>
<evidence type="ECO:0000313" key="3">
    <source>
        <dbReference type="Proteomes" id="UP000518752"/>
    </source>
</evidence>
<evidence type="ECO:0000259" key="1">
    <source>
        <dbReference type="PROSITE" id="PS50181"/>
    </source>
</evidence>
<dbReference type="SUPFAM" id="SSF48452">
    <property type="entry name" value="TPR-like"/>
    <property type="match status" value="1"/>
</dbReference>
<dbReference type="InterPro" id="IPR011990">
    <property type="entry name" value="TPR-like_helical_dom_sf"/>
</dbReference>
<dbReference type="SUPFAM" id="SSF81383">
    <property type="entry name" value="F-box domain"/>
    <property type="match status" value="1"/>
</dbReference>
<sequence length="552" mass="62994">MDWQEPLKKAVQYFKRSKYGECLRLLNYVSPVALLGIDSHSRRTCSKALENGGKDQYAIYDSRAAVYEKTLKLREALIDVKEAIRLAPNRWQCYFRAARLFLLIRKFDEASKMVDLALQKVSPTDDKNRSTLVALQSQVLESRKRLSCHVGMLPTELLSEIFGYLVEEDHTVIMLISRVCRHWRTVALGDPSLWSTLVLSKRDPNRKSAWWIHRSKGRIRDLYLRRSLEEKPDWSLDKLNGIQWDHLRSCHLEDIDIHTQLVKASALNVIAQLETLEIRDKLMDSRDEFGKHLGDRLRHLILEGALIWLGDLQVHSLVSLTVVRLRERFLDDLFQILSKNPEIESLTVNSPFSAFKTTPEKLFTFSRLTSLDYGSGSTQLFKFLRLPSLEHLSVDHCIQTDHIMLCLLDSQTTRLKSLTIDSCAQVSISDLLQILSQNPSLASLTLKRLSGVADPVLNALRSSECCPALSQLDLSSNSDVTSALLVQVLKSRRTVSDPPANAPPSEQGRMEEILSLTVNECPGIATDTLAWFRERVPYFSCVYMTRQNSTRR</sequence>
<evidence type="ECO:0000313" key="2">
    <source>
        <dbReference type="EMBL" id="KAF5385622.1"/>
    </source>
</evidence>
<proteinExistence type="predicted"/>
<dbReference type="Pfam" id="PF12937">
    <property type="entry name" value="F-box-like"/>
    <property type="match status" value="1"/>
</dbReference>
<dbReference type="OrthoDB" id="2423701at2759"/>
<dbReference type="Gene3D" id="1.25.40.10">
    <property type="entry name" value="Tetratricopeptide repeat domain"/>
    <property type="match status" value="1"/>
</dbReference>
<accession>A0A8H5HLV0</accession>
<comment type="caution">
    <text evidence="2">The sequence shown here is derived from an EMBL/GenBank/DDBJ whole genome shotgun (WGS) entry which is preliminary data.</text>
</comment>
<name>A0A8H5HLV0_9AGAR</name>
<dbReference type="EMBL" id="JAACJN010000038">
    <property type="protein sequence ID" value="KAF5385622.1"/>
    <property type="molecule type" value="Genomic_DNA"/>
</dbReference>
<dbReference type="Gene3D" id="3.80.10.10">
    <property type="entry name" value="Ribonuclease Inhibitor"/>
    <property type="match status" value="1"/>
</dbReference>